<dbReference type="SUPFAM" id="SSF103473">
    <property type="entry name" value="MFS general substrate transporter"/>
    <property type="match status" value="1"/>
</dbReference>
<evidence type="ECO:0000256" key="6">
    <source>
        <dbReference type="SAM" id="Phobius"/>
    </source>
</evidence>
<dbReference type="Gene3D" id="1.20.1250.20">
    <property type="entry name" value="MFS general substrate transporter like domains"/>
    <property type="match status" value="2"/>
</dbReference>
<evidence type="ECO:0000256" key="2">
    <source>
        <dbReference type="ARBA" id="ARBA00022692"/>
    </source>
</evidence>
<keyword evidence="2 6" id="KW-0812">Transmembrane</keyword>
<evidence type="ECO:0000259" key="7">
    <source>
        <dbReference type="PROSITE" id="PS50850"/>
    </source>
</evidence>
<feature type="transmembrane region" description="Helical" evidence="6">
    <location>
        <begin position="203"/>
        <end position="228"/>
    </location>
</feature>
<evidence type="ECO:0000256" key="1">
    <source>
        <dbReference type="ARBA" id="ARBA00004141"/>
    </source>
</evidence>
<comment type="caution">
    <text evidence="8">The sequence shown here is derived from an EMBL/GenBank/DDBJ whole genome shotgun (WGS) entry which is preliminary data.</text>
</comment>
<dbReference type="InterPro" id="IPR005829">
    <property type="entry name" value="Sugar_transporter_CS"/>
</dbReference>
<comment type="subcellular location">
    <subcellularLocation>
        <location evidence="1">Membrane</location>
        <topology evidence="1">Multi-pass membrane protein</topology>
    </subcellularLocation>
</comment>
<evidence type="ECO:0000313" key="9">
    <source>
        <dbReference type="Proteomes" id="UP000054988"/>
    </source>
</evidence>
<reference evidence="8 9" key="1">
    <citation type="submission" date="2015-12" db="EMBL/GenBank/DDBJ databases">
        <title>Draft genome sequence of Moniliophthora roreri, the causal agent of frosty pod rot of cacao.</title>
        <authorList>
            <person name="Aime M.C."/>
            <person name="Diaz-Valderrama J.R."/>
            <person name="Kijpornyongpan T."/>
            <person name="Phillips-Mora W."/>
        </authorList>
    </citation>
    <scope>NUCLEOTIDE SEQUENCE [LARGE SCALE GENOMIC DNA]</scope>
    <source>
        <strain evidence="8 9">MCA 2952</strain>
    </source>
</reference>
<dbReference type="Pfam" id="PF00083">
    <property type="entry name" value="Sugar_tr"/>
    <property type="match status" value="1"/>
</dbReference>
<feature type="transmembrane region" description="Helical" evidence="6">
    <location>
        <begin position="243"/>
        <end position="266"/>
    </location>
</feature>
<evidence type="ECO:0000256" key="3">
    <source>
        <dbReference type="ARBA" id="ARBA00022989"/>
    </source>
</evidence>
<accession>A0A0W0F328</accession>
<evidence type="ECO:0000256" key="5">
    <source>
        <dbReference type="SAM" id="MobiDB-lite"/>
    </source>
</evidence>
<dbReference type="GO" id="GO:0016020">
    <property type="term" value="C:membrane"/>
    <property type="evidence" value="ECO:0007669"/>
    <property type="project" value="UniProtKB-SubCell"/>
</dbReference>
<dbReference type="CDD" id="cd17364">
    <property type="entry name" value="MFS_PhT"/>
    <property type="match status" value="1"/>
</dbReference>
<dbReference type="eggNOG" id="KOG0252">
    <property type="taxonomic scope" value="Eukaryota"/>
</dbReference>
<dbReference type="InterPro" id="IPR036259">
    <property type="entry name" value="MFS_trans_sf"/>
</dbReference>
<dbReference type="Proteomes" id="UP000054988">
    <property type="component" value="Unassembled WGS sequence"/>
</dbReference>
<dbReference type="AlphaFoldDB" id="A0A0W0F328"/>
<protein>
    <recommendedName>
        <fullName evidence="7">Major facilitator superfamily (MFS) profile domain-containing protein</fullName>
    </recommendedName>
</protein>
<feature type="transmembrane region" description="Helical" evidence="6">
    <location>
        <begin position="383"/>
        <end position="403"/>
    </location>
</feature>
<dbReference type="PANTHER" id="PTHR24064">
    <property type="entry name" value="SOLUTE CARRIER FAMILY 22 MEMBER"/>
    <property type="match status" value="1"/>
</dbReference>
<dbReference type="InterPro" id="IPR005828">
    <property type="entry name" value="MFS_sugar_transport-like"/>
</dbReference>
<feature type="domain" description="Major facilitator superfamily (MFS) profile" evidence="7">
    <location>
        <begin position="59"/>
        <end position="524"/>
    </location>
</feature>
<dbReference type="PROSITE" id="PS00217">
    <property type="entry name" value="SUGAR_TRANSPORT_2"/>
    <property type="match status" value="1"/>
</dbReference>
<dbReference type="PROSITE" id="PS50850">
    <property type="entry name" value="MFS"/>
    <property type="match status" value="1"/>
</dbReference>
<evidence type="ECO:0000313" key="8">
    <source>
        <dbReference type="EMBL" id="KTB30749.1"/>
    </source>
</evidence>
<evidence type="ECO:0000256" key="4">
    <source>
        <dbReference type="ARBA" id="ARBA00023136"/>
    </source>
</evidence>
<gene>
    <name evidence="8" type="ORF">WG66_16655</name>
</gene>
<feature type="region of interest" description="Disordered" evidence="5">
    <location>
        <begin position="1"/>
        <end position="20"/>
    </location>
</feature>
<name>A0A0W0F328_MONRR</name>
<dbReference type="GO" id="GO:0022857">
    <property type="term" value="F:transmembrane transporter activity"/>
    <property type="evidence" value="ECO:0007669"/>
    <property type="project" value="InterPro"/>
</dbReference>
<feature type="transmembrane region" description="Helical" evidence="6">
    <location>
        <begin position="501"/>
        <end position="521"/>
    </location>
</feature>
<feature type="transmembrane region" description="Helical" evidence="6">
    <location>
        <begin position="410"/>
        <end position="430"/>
    </location>
</feature>
<proteinExistence type="predicted"/>
<keyword evidence="3 6" id="KW-1133">Transmembrane helix</keyword>
<sequence length="536" mass="58062">MSSDATGSGPIGNPIPLEENHAGRARSNNSVLESLQTLRLQSLDTVNNAPFSWRSHGKVCAVTGAGFFTDSYSLFAISAASIMIGQAYPSHSEPIETCPSVLTLQSSYDLGLKASSSIGTIFGALIFGWLGDKLGRRRMYGAELLIIVVATLGQAVSGQAKAINIIGVLIMWRFLGGIGIGGDYPSSAIIASEFSPTQFRGRMMNSVFASQGWGTLTAAIVTLIIISAFKDSINTTSDSSVDFMWRILIGFGCVPGILTLSSRIAITETPRYTMDIERDVQQAALDVAYLLSRDRPASPEDDTVTRRAGLPKSGWRDFRGYFSNSENLKMLFGVSYSWFALDVTYYGLGLNSGRILQAVGFGCDQSSSSTGEIVYNSLRNICFGNLILLTGLIPGYWVCFLVIDKFGRKPIQLMGFVVLTGLFIIMGFAFEKLSPNALLGLYCLANFFSNFGPNTTTFIIPAEAFPTRYRSTAYGIAAASGKLGSIITQIGFSKIDNLGHIFKIFTAFTLTGFIVTYNNILETKDKSLEELSNEDL</sequence>
<organism evidence="8 9">
    <name type="scientific">Moniliophthora roreri</name>
    <name type="common">Frosty pod rot fungus</name>
    <name type="synonym">Monilia roreri</name>
    <dbReference type="NCBI Taxonomy" id="221103"/>
    <lineage>
        <taxon>Eukaryota</taxon>
        <taxon>Fungi</taxon>
        <taxon>Dikarya</taxon>
        <taxon>Basidiomycota</taxon>
        <taxon>Agaricomycotina</taxon>
        <taxon>Agaricomycetes</taxon>
        <taxon>Agaricomycetidae</taxon>
        <taxon>Agaricales</taxon>
        <taxon>Marasmiineae</taxon>
        <taxon>Marasmiaceae</taxon>
        <taxon>Moniliophthora</taxon>
    </lineage>
</organism>
<dbReference type="InterPro" id="IPR020846">
    <property type="entry name" value="MFS_dom"/>
</dbReference>
<dbReference type="EMBL" id="LATX01002367">
    <property type="protein sequence ID" value="KTB30749.1"/>
    <property type="molecule type" value="Genomic_DNA"/>
</dbReference>
<keyword evidence="4 6" id="KW-0472">Membrane</keyword>
<feature type="transmembrane region" description="Helical" evidence="6">
    <location>
        <begin position="110"/>
        <end position="130"/>
    </location>
</feature>